<evidence type="ECO:0000256" key="7">
    <source>
        <dbReference type="ARBA" id="ARBA00022801"/>
    </source>
</evidence>
<comment type="cofactor">
    <cofactor evidence="1">
        <name>Zn(2+)</name>
        <dbReference type="ChEBI" id="CHEBI:29105"/>
    </cofactor>
</comment>
<keyword evidence="15" id="KW-1185">Reference proteome</keyword>
<reference evidence="14 15" key="1">
    <citation type="submission" date="2017-07" db="EMBL/GenBank/DDBJ databases">
        <authorList>
            <person name="Talla V."/>
            <person name="Backstrom N."/>
        </authorList>
    </citation>
    <scope>NUCLEOTIDE SEQUENCE [LARGE SCALE GENOMIC DNA]</scope>
</reference>
<dbReference type="Gene3D" id="3.30.70.340">
    <property type="entry name" value="Metallocarboxypeptidase-like"/>
    <property type="match status" value="1"/>
</dbReference>
<dbReference type="GO" id="GO:0006508">
    <property type="term" value="P:proteolysis"/>
    <property type="evidence" value="ECO:0007669"/>
    <property type="project" value="UniProtKB-KW"/>
</dbReference>
<keyword evidence="8" id="KW-0862">Zinc</keyword>
<keyword evidence="3" id="KW-0121">Carboxypeptidase</keyword>
<keyword evidence="5" id="KW-0479">Metal-binding</keyword>
<evidence type="ECO:0000256" key="9">
    <source>
        <dbReference type="ARBA" id="ARBA00023049"/>
    </source>
</evidence>
<dbReference type="InterPro" id="IPR036990">
    <property type="entry name" value="M14A-like_propep"/>
</dbReference>
<keyword evidence="7" id="KW-0378">Hydrolase</keyword>
<evidence type="ECO:0000313" key="15">
    <source>
        <dbReference type="Proteomes" id="UP000324832"/>
    </source>
</evidence>
<dbReference type="PANTHER" id="PTHR11705">
    <property type="entry name" value="PROTEASE FAMILY M14 CARBOXYPEPTIDASE A,B"/>
    <property type="match status" value="1"/>
</dbReference>
<evidence type="ECO:0000256" key="2">
    <source>
        <dbReference type="ARBA" id="ARBA00005988"/>
    </source>
</evidence>
<dbReference type="PANTHER" id="PTHR11705:SF140">
    <property type="entry name" value="FI02848P-RELATED"/>
    <property type="match status" value="1"/>
</dbReference>
<accession>A0A5E4Q9W4</accession>
<evidence type="ECO:0000256" key="11">
    <source>
        <dbReference type="PROSITE-ProRule" id="PRU01379"/>
    </source>
</evidence>
<dbReference type="Gene3D" id="3.40.630.10">
    <property type="entry name" value="Zn peptidases"/>
    <property type="match status" value="1"/>
</dbReference>
<keyword evidence="4" id="KW-0645">Protease</keyword>
<evidence type="ECO:0000256" key="10">
    <source>
        <dbReference type="ARBA" id="ARBA00023157"/>
    </source>
</evidence>
<dbReference type="PRINTS" id="PR00765">
    <property type="entry name" value="CRBOXYPTASEA"/>
</dbReference>
<dbReference type="GO" id="GO:0005615">
    <property type="term" value="C:extracellular space"/>
    <property type="evidence" value="ECO:0007669"/>
    <property type="project" value="TreeGrafter"/>
</dbReference>
<feature type="active site" description="Proton donor/acceptor" evidence="11">
    <location>
        <position position="385"/>
    </location>
</feature>
<feature type="domain" description="Peptidase M14" evidence="13">
    <location>
        <begin position="120"/>
        <end position="419"/>
    </location>
</feature>
<evidence type="ECO:0000313" key="14">
    <source>
        <dbReference type="EMBL" id="VVC93930.1"/>
    </source>
</evidence>
<dbReference type="GO" id="GO:0004181">
    <property type="term" value="F:metallocarboxypeptidase activity"/>
    <property type="evidence" value="ECO:0007669"/>
    <property type="project" value="InterPro"/>
</dbReference>
<evidence type="ECO:0000256" key="3">
    <source>
        <dbReference type="ARBA" id="ARBA00022645"/>
    </source>
</evidence>
<evidence type="ECO:0000256" key="8">
    <source>
        <dbReference type="ARBA" id="ARBA00022833"/>
    </source>
</evidence>
<dbReference type="FunFam" id="3.40.630.10:FF:000084">
    <property type="entry name" value="Carboxypeptidase B2"/>
    <property type="match status" value="1"/>
</dbReference>
<dbReference type="InterPro" id="IPR000834">
    <property type="entry name" value="Peptidase_M14"/>
</dbReference>
<evidence type="ECO:0000256" key="6">
    <source>
        <dbReference type="ARBA" id="ARBA00022729"/>
    </source>
</evidence>
<dbReference type="Pfam" id="PF00246">
    <property type="entry name" value="Peptidase_M14"/>
    <property type="match status" value="1"/>
</dbReference>
<name>A0A5E4Q9W4_9NEOP</name>
<evidence type="ECO:0000256" key="4">
    <source>
        <dbReference type="ARBA" id="ARBA00022670"/>
    </source>
</evidence>
<keyword evidence="9" id="KW-0482">Metalloprotease</keyword>
<dbReference type="PROSITE" id="PS52035">
    <property type="entry name" value="PEPTIDASE_M14"/>
    <property type="match status" value="1"/>
</dbReference>
<keyword evidence="6 12" id="KW-0732">Signal</keyword>
<dbReference type="EMBL" id="FZQP02001826">
    <property type="protein sequence ID" value="VVC93930.1"/>
    <property type="molecule type" value="Genomic_DNA"/>
</dbReference>
<proteinExistence type="inferred from homology"/>
<dbReference type="AlphaFoldDB" id="A0A5E4Q9W4"/>
<dbReference type="SMART" id="SM00631">
    <property type="entry name" value="Zn_pept"/>
    <property type="match status" value="1"/>
</dbReference>
<feature type="chain" id="PRO_5022741601" description="Peptidase M14 domain-containing protein" evidence="12">
    <location>
        <begin position="20"/>
        <end position="427"/>
    </location>
</feature>
<organism evidence="14 15">
    <name type="scientific">Leptidea sinapis</name>
    <dbReference type="NCBI Taxonomy" id="189913"/>
    <lineage>
        <taxon>Eukaryota</taxon>
        <taxon>Metazoa</taxon>
        <taxon>Ecdysozoa</taxon>
        <taxon>Arthropoda</taxon>
        <taxon>Hexapoda</taxon>
        <taxon>Insecta</taxon>
        <taxon>Pterygota</taxon>
        <taxon>Neoptera</taxon>
        <taxon>Endopterygota</taxon>
        <taxon>Lepidoptera</taxon>
        <taxon>Glossata</taxon>
        <taxon>Ditrysia</taxon>
        <taxon>Papilionoidea</taxon>
        <taxon>Pieridae</taxon>
        <taxon>Dismorphiinae</taxon>
        <taxon>Leptidea</taxon>
    </lineage>
</organism>
<dbReference type="Proteomes" id="UP000324832">
    <property type="component" value="Unassembled WGS sequence"/>
</dbReference>
<dbReference type="GO" id="GO:0008270">
    <property type="term" value="F:zinc ion binding"/>
    <property type="evidence" value="ECO:0007669"/>
    <property type="project" value="InterPro"/>
</dbReference>
<sequence>MEVKLFCTILIIFVQQSICKQQYNGYTVYGVTLRDQNDIEFIRNLEAELSLDLWQTGMVGIRDAYLMVKPEYGDHFKQRLDERGMKHYLHVDNVQRSLDKFERDFTNWKRRRESTAIYNTYARYDEIDAYMERLGSEYPDLVTVVNAGPSFDGRPVKYVKISTTNFMDTSKPIYFMDAAMHSREWVTPPVALYSMHRLVEDLREEDRDLLENIDWIIMPVANPDGYEYSHTDDRMWRRSRSFNATVSTVCYGADINRNFDFEFGTVSVSSDPCSQIYPGPYPFSEIETRYLSNIMNEYLDRMEIYQNIHSYGSYILYGFDNETLPANVAQIHLVGAAMGAKIDALKMSDAVYYAVGNSNFVLYPASGTAQDYAQDKGIPFVYTLELPDFGRYDFLVPPEYIEQINTETWAGLAETARLARLFYRDRS</sequence>
<keyword evidence="10" id="KW-1015">Disulfide bond</keyword>
<dbReference type="Pfam" id="PF02244">
    <property type="entry name" value="Propep_M14"/>
    <property type="match status" value="1"/>
</dbReference>
<feature type="signal peptide" evidence="12">
    <location>
        <begin position="1"/>
        <end position="19"/>
    </location>
</feature>
<dbReference type="SUPFAM" id="SSF54897">
    <property type="entry name" value="Protease propeptides/inhibitors"/>
    <property type="match status" value="1"/>
</dbReference>
<evidence type="ECO:0000256" key="12">
    <source>
        <dbReference type="SAM" id="SignalP"/>
    </source>
</evidence>
<dbReference type="InterPro" id="IPR003146">
    <property type="entry name" value="M14A_act_pep"/>
</dbReference>
<evidence type="ECO:0000256" key="1">
    <source>
        <dbReference type="ARBA" id="ARBA00001947"/>
    </source>
</evidence>
<evidence type="ECO:0000256" key="5">
    <source>
        <dbReference type="ARBA" id="ARBA00022723"/>
    </source>
</evidence>
<protein>
    <recommendedName>
        <fullName evidence="13">Peptidase M14 domain-containing protein</fullName>
    </recommendedName>
</protein>
<comment type="similarity">
    <text evidence="2 11">Belongs to the peptidase M14 family.</text>
</comment>
<dbReference type="SUPFAM" id="SSF53187">
    <property type="entry name" value="Zn-dependent exopeptidases"/>
    <property type="match status" value="1"/>
</dbReference>
<gene>
    <name evidence="14" type="ORF">LSINAPIS_LOCUS6023</name>
</gene>
<evidence type="ECO:0000259" key="13">
    <source>
        <dbReference type="PROSITE" id="PS52035"/>
    </source>
</evidence>